<dbReference type="RefSeq" id="WP_185351892.1">
    <property type="nucleotide sequence ID" value="NZ_JAAROI010000002.1"/>
</dbReference>
<accession>A0A841XAH5</accession>
<sequence length="129" mass="14431">MRLNEEIVIDNEKTFGEVKFIGAVGEVMKRVDGETTGDITSRRYNLKSSNQERVVTVYVPVAVGEKNFPPNTVVELVNPSINIIPNVQFSGVQLNWLVNVDDIKPKNVSTRDSAPKQPEKPQEHNGDKK</sequence>
<reference evidence="2 3" key="1">
    <citation type="submission" date="2020-03" db="EMBL/GenBank/DDBJ databases">
        <title>Soil Listeria distribution.</title>
        <authorList>
            <person name="Liao J."/>
            <person name="Wiedmann M."/>
        </authorList>
    </citation>
    <scope>NUCLEOTIDE SEQUENCE [LARGE SCALE GENOMIC DNA]</scope>
    <source>
        <strain evidence="2 3">FSL L7-1427</strain>
    </source>
</reference>
<dbReference type="EMBL" id="JAARRU010000001">
    <property type="protein sequence ID" value="MBC1565066.1"/>
    <property type="molecule type" value="Genomic_DNA"/>
</dbReference>
<name>A0A841XAH5_9LIST</name>
<dbReference type="InterPro" id="IPR010365">
    <property type="entry name" value="DUF961"/>
</dbReference>
<dbReference type="AlphaFoldDB" id="A0A841XAH5"/>
<dbReference type="InterPro" id="IPR038620">
    <property type="entry name" value="YdcP-like_sf"/>
</dbReference>
<evidence type="ECO:0000313" key="2">
    <source>
        <dbReference type="EMBL" id="MBC1565066.1"/>
    </source>
</evidence>
<feature type="compositionally biased region" description="Basic and acidic residues" evidence="1">
    <location>
        <begin position="113"/>
        <end position="129"/>
    </location>
</feature>
<evidence type="ECO:0000313" key="3">
    <source>
        <dbReference type="Proteomes" id="UP000586951"/>
    </source>
</evidence>
<dbReference type="Gene3D" id="2.40.50.390">
    <property type="entry name" value="Conjugative transposon protein, DUF961"/>
    <property type="match status" value="1"/>
</dbReference>
<comment type="caution">
    <text evidence="2">The sequence shown here is derived from an EMBL/GenBank/DDBJ whole genome shotgun (WGS) entry which is preliminary data.</text>
</comment>
<dbReference type="Proteomes" id="UP000586951">
    <property type="component" value="Unassembled WGS sequence"/>
</dbReference>
<protein>
    <submittedName>
        <fullName evidence="2">DUF961 family protein</fullName>
    </submittedName>
</protein>
<dbReference type="Pfam" id="PF06125">
    <property type="entry name" value="DUF961"/>
    <property type="match status" value="1"/>
</dbReference>
<evidence type="ECO:0000256" key="1">
    <source>
        <dbReference type="SAM" id="MobiDB-lite"/>
    </source>
</evidence>
<proteinExistence type="predicted"/>
<organism evidence="2 3">
    <name type="scientific">Listeria booriae</name>
    <dbReference type="NCBI Taxonomy" id="1552123"/>
    <lineage>
        <taxon>Bacteria</taxon>
        <taxon>Bacillati</taxon>
        <taxon>Bacillota</taxon>
        <taxon>Bacilli</taxon>
        <taxon>Bacillales</taxon>
        <taxon>Listeriaceae</taxon>
        <taxon>Listeria</taxon>
    </lineage>
</organism>
<feature type="region of interest" description="Disordered" evidence="1">
    <location>
        <begin position="105"/>
        <end position="129"/>
    </location>
</feature>
<gene>
    <name evidence="2" type="ORF">HB907_06565</name>
</gene>